<accession>A0A0G2IEE9</accession>
<gene>
    <name evidence="2" type="ORF">UCDDA912_g01960</name>
</gene>
<name>A0A0G2IEE9_9PEZI</name>
<reference evidence="2 3" key="1">
    <citation type="submission" date="2015-05" db="EMBL/GenBank/DDBJ databases">
        <title>Distinctive expansion of gene families associated with plant cell wall degradation and secondary metabolism in the genomes of grapevine trunk pathogens.</title>
        <authorList>
            <person name="Lawrence D.P."/>
            <person name="Travadon R."/>
            <person name="Rolshausen P.E."/>
            <person name="Baumgartner K."/>
        </authorList>
    </citation>
    <scope>NUCLEOTIDE SEQUENCE [LARGE SCALE GENOMIC DNA]</scope>
    <source>
        <strain evidence="2">DA912</strain>
    </source>
</reference>
<keyword evidence="3" id="KW-1185">Reference proteome</keyword>
<dbReference type="EMBL" id="LCUC01000062">
    <property type="protein sequence ID" value="KKY38050.1"/>
    <property type="molecule type" value="Genomic_DNA"/>
</dbReference>
<dbReference type="AlphaFoldDB" id="A0A0G2IEE9"/>
<evidence type="ECO:0000313" key="3">
    <source>
        <dbReference type="Proteomes" id="UP000034680"/>
    </source>
</evidence>
<reference evidence="2 3" key="2">
    <citation type="submission" date="2015-05" db="EMBL/GenBank/DDBJ databases">
        <authorList>
            <person name="Morales-Cruz A."/>
            <person name="Amrine K.C."/>
            <person name="Cantu D."/>
        </authorList>
    </citation>
    <scope>NUCLEOTIDE SEQUENCE [LARGE SCALE GENOMIC DNA]</scope>
    <source>
        <strain evidence="2">DA912</strain>
    </source>
</reference>
<dbReference type="OrthoDB" id="5227422at2759"/>
<comment type="caution">
    <text evidence="2">The sequence shown here is derived from an EMBL/GenBank/DDBJ whole genome shotgun (WGS) entry which is preliminary data.</text>
</comment>
<feature type="signal peptide" evidence="1">
    <location>
        <begin position="1"/>
        <end position="19"/>
    </location>
</feature>
<evidence type="ECO:0000313" key="2">
    <source>
        <dbReference type="EMBL" id="KKY38050.1"/>
    </source>
</evidence>
<sequence length="153" mass="16235">MGSIINLLVLAVLAFTVGAAPSARDVGNYGKFSDYCTYPMYIDKEGTSEVTFDADCSSKMGGANLGAQLANSQLDFNDCFVNEDGKLMPHQGNAAGDMVVGDTFDIGDYIGVTWSEEHKTNLLVCPSPNGDTVAKYQGCTRNGATQEIPECPS</sequence>
<dbReference type="Proteomes" id="UP000034680">
    <property type="component" value="Unassembled WGS sequence"/>
</dbReference>
<keyword evidence="1" id="KW-0732">Signal</keyword>
<organism evidence="2 3">
    <name type="scientific">Diaporthe ampelina</name>
    <dbReference type="NCBI Taxonomy" id="1214573"/>
    <lineage>
        <taxon>Eukaryota</taxon>
        <taxon>Fungi</taxon>
        <taxon>Dikarya</taxon>
        <taxon>Ascomycota</taxon>
        <taxon>Pezizomycotina</taxon>
        <taxon>Sordariomycetes</taxon>
        <taxon>Sordariomycetidae</taxon>
        <taxon>Diaporthales</taxon>
        <taxon>Diaporthaceae</taxon>
        <taxon>Diaporthe</taxon>
    </lineage>
</organism>
<proteinExistence type="predicted"/>
<evidence type="ECO:0000256" key="1">
    <source>
        <dbReference type="SAM" id="SignalP"/>
    </source>
</evidence>
<protein>
    <submittedName>
        <fullName evidence="2">Uncharacterized protein</fullName>
    </submittedName>
</protein>
<feature type="chain" id="PRO_5002545914" evidence="1">
    <location>
        <begin position="20"/>
        <end position="153"/>
    </location>
</feature>